<accession>A0AAN9V560</accession>
<gene>
    <name evidence="1" type="ORF">R5R35_013078</name>
</gene>
<reference evidence="1 2" key="1">
    <citation type="submission" date="2024-03" db="EMBL/GenBank/DDBJ databases">
        <title>The genome assembly and annotation of the cricket Gryllus longicercus Weissman &amp; Gray.</title>
        <authorList>
            <person name="Szrajer S."/>
            <person name="Gray D."/>
            <person name="Ylla G."/>
        </authorList>
    </citation>
    <scope>NUCLEOTIDE SEQUENCE [LARGE SCALE GENOMIC DNA]</scope>
    <source>
        <strain evidence="1">DAG 2021-001</strain>
        <tissue evidence="1">Whole body minus gut</tissue>
    </source>
</reference>
<comment type="caution">
    <text evidence="1">The sequence shown here is derived from an EMBL/GenBank/DDBJ whole genome shotgun (WGS) entry which is preliminary data.</text>
</comment>
<name>A0AAN9V560_9ORTH</name>
<dbReference type="Proteomes" id="UP001378592">
    <property type="component" value="Unassembled WGS sequence"/>
</dbReference>
<dbReference type="EMBL" id="JAZDUA010000983">
    <property type="protein sequence ID" value="KAK7788652.1"/>
    <property type="molecule type" value="Genomic_DNA"/>
</dbReference>
<sequence>MSNRAPIRLDPALPPTLTTIYELSSDHFPVIADMRRGGLTLSTAPTTQKRRTDWKKFQTELQQRIPDASALSGPQQIEAEAQQFAEAVTDSLNAATKQRSSKKEQPLTPYLLNLISRENRARRL</sequence>
<keyword evidence="2" id="KW-1185">Reference proteome</keyword>
<dbReference type="AlphaFoldDB" id="A0AAN9V560"/>
<evidence type="ECO:0000313" key="1">
    <source>
        <dbReference type="EMBL" id="KAK7788652.1"/>
    </source>
</evidence>
<organism evidence="1 2">
    <name type="scientific">Gryllus longicercus</name>
    <dbReference type="NCBI Taxonomy" id="2509291"/>
    <lineage>
        <taxon>Eukaryota</taxon>
        <taxon>Metazoa</taxon>
        <taxon>Ecdysozoa</taxon>
        <taxon>Arthropoda</taxon>
        <taxon>Hexapoda</taxon>
        <taxon>Insecta</taxon>
        <taxon>Pterygota</taxon>
        <taxon>Neoptera</taxon>
        <taxon>Polyneoptera</taxon>
        <taxon>Orthoptera</taxon>
        <taxon>Ensifera</taxon>
        <taxon>Gryllidea</taxon>
        <taxon>Grylloidea</taxon>
        <taxon>Gryllidae</taxon>
        <taxon>Gryllinae</taxon>
        <taxon>Gryllus</taxon>
    </lineage>
</organism>
<protein>
    <submittedName>
        <fullName evidence="1">Uncharacterized protein</fullName>
    </submittedName>
</protein>
<evidence type="ECO:0000313" key="2">
    <source>
        <dbReference type="Proteomes" id="UP001378592"/>
    </source>
</evidence>
<proteinExistence type="predicted"/>